<feature type="signal peptide" evidence="2">
    <location>
        <begin position="1"/>
        <end position="19"/>
    </location>
</feature>
<dbReference type="Proteomes" id="UP000799771">
    <property type="component" value="Unassembled WGS sequence"/>
</dbReference>
<reference evidence="5" key="1">
    <citation type="journal article" date="2020" name="Stud. Mycol.">
        <title>101 Dothideomycetes genomes: a test case for predicting lifestyles and emergence of pathogens.</title>
        <authorList>
            <person name="Haridas S."/>
            <person name="Albert R."/>
            <person name="Binder M."/>
            <person name="Bloem J."/>
            <person name="Labutti K."/>
            <person name="Salamov A."/>
            <person name="Andreopoulos B."/>
            <person name="Baker S."/>
            <person name="Barry K."/>
            <person name="Bills G."/>
            <person name="Bluhm B."/>
            <person name="Cannon C."/>
            <person name="Castanera R."/>
            <person name="Culley D."/>
            <person name="Daum C."/>
            <person name="Ezra D."/>
            <person name="Gonzalez J."/>
            <person name="Henrissat B."/>
            <person name="Kuo A."/>
            <person name="Liang C."/>
            <person name="Lipzen A."/>
            <person name="Lutzoni F."/>
            <person name="Magnuson J."/>
            <person name="Mondo S."/>
            <person name="Nolan M."/>
            <person name="Ohm R."/>
            <person name="Pangilinan J."/>
            <person name="Park H.-J."/>
            <person name="Ramirez L."/>
            <person name="Alfaro M."/>
            <person name="Sun H."/>
            <person name="Tritt A."/>
            <person name="Yoshinaga Y."/>
            <person name="Zwiers L.-H."/>
            <person name="Turgeon B."/>
            <person name="Goodwin S."/>
            <person name="Spatafora J."/>
            <person name="Crous P."/>
            <person name="Grigoriev I."/>
        </authorList>
    </citation>
    <scope>NUCLEOTIDE SEQUENCE</scope>
    <source>
        <strain evidence="5">CBS 119687</strain>
    </source>
</reference>
<dbReference type="Gene3D" id="1.10.1280.10">
    <property type="entry name" value="Di-copper center containing domain from catechol oxidase"/>
    <property type="match status" value="1"/>
</dbReference>
<dbReference type="GO" id="GO:0046872">
    <property type="term" value="F:metal ion binding"/>
    <property type="evidence" value="ECO:0007669"/>
    <property type="project" value="UniProtKB-KW"/>
</dbReference>
<evidence type="ECO:0000313" key="5">
    <source>
        <dbReference type="EMBL" id="KAF2130893.1"/>
    </source>
</evidence>
<evidence type="ECO:0000259" key="3">
    <source>
        <dbReference type="PROSITE" id="PS00497"/>
    </source>
</evidence>
<keyword evidence="6" id="KW-1185">Reference proteome</keyword>
<evidence type="ECO:0000313" key="6">
    <source>
        <dbReference type="Proteomes" id="UP000799771"/>
    </source>
</evidence>
<sequence>MKFSGVIAAVATLVGSIDATLLESDLLSAQAVLNLGVHVAQNGYPNPQKCTLRNVAIRREWSTLSKSEKLNYIDAVKCLAKKPARTPAAIASGARNRYDDFVVTHLQQTPYIHVTGNFLTWHRYFTWAYEQTLRNECGYKGYQPYYNWPRWADDPTKSPLFDGSATSMSGDGAFVANRTGYCLPSEARCFTVLQPGTGGGCVSGPFQNFTVNLGPGQSHGWDVKPNPQADALGYNPRCLKRDINTQASKDTSDENVSNLIKNFPDVASFQSKMQTFQEDGNIGVHNGGHYTVGGDAGSDFSVSPGDPGFYFHHAMIDRTWWTWQMHDIDNRMMVIAGTLTFRNDPPTRNATLQDTLTLGYVGMPNITIADAVNTLDGPFCYIYG</sequence>
<dbReference type="PRINTS" id="PR00092">
    <property type="entry name" value="TYROSINASE"/>
</dbReference>
<name>A0A6A6AI16_9PLEO</name>
<dbReference type="InterPro" id="IPR008922">
    <property type="entry name" value="Di-copper_centre_dom_sf"/>
</dbReference>
<gene>
    <name evidence="5" type="ORF">P153DRAFT_421905</name>
</gene>
<evidence type="ECO:0000256" key="1">
    <source>
        <dbReference type="ARBA" id="ARBA00022723"/>
    </source>
</evidence>
<keyword evidence="1" id="KW-0479">Metal-binding</keyword>
<dbReference type="PANTHER" id="PTHR11474">
    <property type="entry name" value="TYROSINASE FAMILY MEMBER"/>
    <property type="match status" value="1"/>
</dbReference>
<feature type="chain" id="PRO_5025458086" evidence="2">
    <location>
        <begin position="20"/>
        <end position="384"/>
    </location>
</feature>
<feature type="domain" description="Tyrosinase copper-binding" evidence="3">
    <location>
        <begin position="113"/>
        <end position="130"/>
    </location>
</feature>
<accession>A0A6A6AI16</accession>
<dbReference type="PANTHER" id="PTHR11474:SF116">
    <property type="entry name" value="TYROSINASE"/>
    <property type="match status" value="1"/>
</dbReference>
<organism evidence="5 6">
    <name type="scientific">Dothidotthia symphoricarpi CBS 119687</name>
    <dbReference type="NCBI Taxonomy" id="1392245"/>
    <lineage>
        <taxon>Eukaryota</taxon>
        <taxon>Fungi</taxon>
        <taxon>Dikarya</taxon>
        <taxon>Ascomycota</taxon>
        <taxon>Pezizomycotina</taxon>
        <taxon>Dothideomycetes</taxon>
        <taxon>Pleosporomycetidae</taxon>
        <taxon>Pleosporales</taxon>
        <taxon>Dothidotthiaceae</taxon>
        <taxon>Dothidotthia</taxon>
    </lineage>
</organism>
<evidence type="ECO:0000259" key="4">
    <source>
        <dbReference type="PROSITE" id="PS00498"/>
    </source>
</evidence>
<dbReference type="AlphaFoldDB" id="A0A6A6AI16"/>
<dbReference type="PROSITE" id="PS00498">
    <property type="entry name" value="TYROSINASE_2"/>
    <property type="match status" value="1"/>
</dbReference>
<dbReference type="RefSeq" id="XP_033525280.1">
    <property type="nucleotide sequence ID" value="XM_033672337.1"/>
</dbReference>
<evidence type="ECO:0000256" key="2">
    <source>
        <dbReference type="SAM" id="SignalP"/>
    </source>
</evidence>
<dbReference type="InterPro" id="IPR050316">
    <property type="entry name" value="Tyrosinase/Hemocyanin"/>
</dbReference>
<proteinExistence type="predicted"/>
<dbReference type="PROSITE" id="PS00497">
    <property type="entry name" value="TYROSINASE_1"/>
    <property type="match status" value="1"/>
</dbReference>
<dbReference type="GeneID" id="54412769"/>
<dbReference type="GO" id="GO:0016491">
    <property type="term" value="F:oxidoreductase activity"/>
    <property type="evidence" value="ECO:0007669"/>
    <property type="project" value="InterPro"/>
</dbReference>
<dbReference type="EMBL" id="ML977503">
    <property type="protein sequence ID" value="KAF2130893.1"/>
    <property type="molecule type" value="Genomic_DNA"/>
</dbReference>
<dbReference type="SUPFAM" id="SSF48056">
    <property type="entry name" value="Di-copper centre-containing domain"/>
    <property type="match status" value="1"/>
</dbReference>
<dbReference type="OrthoDB" id="6132182at2759"/>
<feature type="domain" description="Tyrosinase copper-binding" evidence="4">
    <location>
        <begin position="306"/>
        <end position="317"/>
    </location>
</feature>
<dbReference type="InterPro" id="IPR002227">
    <property type="entry name" value="Tyrosinase_Cu-bd"/>
</dbReference>
<protein>
    <submittedName>
        <fullName evidence="5">Di-copper centre-containing protein</fullName>
    </submittedName>
</protein>
<keyword evidence="2" id="KW-0732">Signal</keyword>
<dbReference type="Pfam" id="PF00264">
    <property type="entry name" value="Tyrosinase"/>
    <property type="match status" value="1"/>
</dbReference>